<accession>A0A1N6EBK4</accession>
<dbReference type="EMBL" id="FSRM01000001">
    <property type="protein sequence ID" value="SIN80351.1"/>
    <property type="molecule type" value="Genomic_DNA"/>
</dbReference>
<dbReference type="Proteomes" id="UP000184693">
    <property type="component" value="Unassembled WGS sequence"/>
</dbReference>
<proteinExistence type="predicted"/>
<organism evidence="1 2">
    <name type="scientific">Paraburkholderia phenazinium</name>
    <dbReference type="NCBI Taxonomy" id="60549"/>
    <lineage>
        <taxon>Bacteria</taxon>
        <taxon>Pseudomonadati</taxon>
        <taxon>Pseudomonadota</taxon>
        <taxon>Betaproteobacteria</taxon>
        <taxon>Burkholderiales</taxon>
        <taxon>Burkholderiaceae</taxon>
        <taxon>Paraburkholderia</taxon>
    </lineage>
</organism>
<evidence type="ECO:0000313" key="1">
    <source>
        <dbReference type="EMBL" id="SIN80351.1"/>
    </source>
</evidence>
<gene>
    <name evidence="1" type="ORF">SAMN05444168_0409</name>
</gene>
<dbReference type="OrthoDB" id="9006201at2"/>
<name>A0A1N6EBK4_9BURK</name>
<dbReference type="AlphaFoldDB" id="A0A1N6EBK4"/>
<sequence>MTTSSELVNSPQDATPESLLALIKYLDLALDKGKSVVMMRHEAGVCSVYVGDPGDEENPLGRQGTIAVGVADEILELTRAGVNRLEVGDQVYRFVRSFTHVASVGAVVFGPA</sequence>
<dbReference type="RefSeq" id="WP_074265864.1">
    <property type="nucleotide sequence ID" value="NZ_FSRM01000001.1"/>
</dbReference>
<protein>
    <submittedName>
        <fullName evidence="1">Uncharacterized protein</fullName>
    </submittedName>
</protein>
<reference evidence="1 2" key="1">
    <citation type="submission" date="2016-11" db="EMBL/GenBank/DDBJ databases">
        <authorList>
            <person name="Jaros S."/>
            <person name="Januszkiewicz K."/>
            <person name="Wedrychowicz H."/>
        </authorList>
    </citation>
    <scope>NUCLEOTIDE SEQUENCE [LARGE SCALE GENOMIC DNA]</scope>
    <source>
        <strain evidence="1 2">GAS86</strain>
    </source>
</reference>
<evidence type="ECO:0000313" key="2">
    <source>
        <dbReference type="Proteomes" id="UP000184693"/>
    </source>
</evidence>